<reference evidence="2" key="1">
    <citation type="submission" date="2022-07" db="EMBL/GenBank/DDBJ databases">
        <title>Genome Sequence of Leucocoprinus birnbaumii.</title>
        <authorList>
            <person name="Buettner E."/>
        </authorList>
    </citation>
    <scope>NUCLEOTIDE SEQUENCE</scope>
    <source>
        <strain evidence="2">VT141</strain>
    </source>
</reference>
<dbReference type="PANTHER" id="PTHR44329:SF214">
    <property type="entry name" value="PROTEIN KINASE DOMAIN-CONTAINING PROTEIN"/>
    <property type="match status" value="1"/>
</dbReference>
<dbReference type="InterPro" id="IPR008271">
    <property type="entry name" value="Ser/Thr_kinase_AS"/>
</dbReference>
<feature type="domain" description="Protein kinase" evidence="1">
    <location>
        <begin position="21"/>
        <end position="285"/>
    </location>
</feature>
<accession>A0AAD5YQ46</accession>
<dbReference type="InterPro" id="IPR001245">
    <property type="entry name" value="Ser-Thr/Tyr_kinase_cat_dom"/>
</dbReference>
<organism evidence="2 3">
    <name type="scientific">Leucocoprinus birnbaumii</name>
    <dbReference type="NCBI Taxonomy" id="56174"/>
    <lineage>
        <taxon>Eukaryota</taxon>
        <taxon>Fungi</taxon>
        <taxon>Dikarya</taxon>
        <taxon>Basidiomycota</taxon>
        <taxon>Agaricomycotina</taxon>
        <taxon>Agaricomycetes</taxon>
        <taxon>Agaricomycetidae</taxon>
        <taxon>Agaricales</taxon>
        <taxon>Agaricineae</taxon>
        <taxon>Agaricaceae</taxon>
        <taxon>Leucocoprinus</taxon>
    </lineage>
</organism>
<dbReference type="Gene3D" id="1.10.510.10">
    <property type="entry name" value="Transferase(Phosphotransferase) domain 1"/>
    <property type="match status" value="2"/>
</dbReference>
<dbReference type="AlphaFoldDB" id="A0AAD5YQ46"/>
<dbReference type="Pfam" id="PF00069">
    <property type="entry name" value="Pkinase"/>
    <property type="match status" value="2"/>
</dbReference>
<proteinExistence type="predicted"/>
<protein>
    <recommendedName>
        <fullName evidence="1">Protein kinase domain-containing protein</fullName>
    </recommendedName>
</protein>
<sequence>MSVSEGLENLDYSDLTGLVKLDESIPSYAGGYSDVYVGHLAPSPGWKVAIKVLRMSGEEDDAERTSRLLRREAPIWRTIKHKNVLPFLGLASGLGRFGCPAIVSLYCPKGTIADYIHLTNPSEIARVSMVLSLALGLEYLHENGIVHGNLKPSNVLIGDTGEPLISDFGFVSILDMRGVTTRPAGSSRYQALELLTGEVSPNKSTDVYLSLLRRKQIWTGVPPFNEARNERIVVVFRLTRSSIPQLPDPAPFMSDLFWPTLSACISNRPEDRPPLQILIQQLKTFGSWENHEVSQDPIPPAVNDNGEISENLTEDDLALYSQCRNLFLKTAMEGWSRRGDFSDLEGEQAQIVVDFFDRLLQDEGIDKRQKKKILHLLSAIAKSTQVFPESLKIHDVRCDLSSPIAEGGFGIIYRGVHRGSQICVKAIRMYERDENIKQKLRAQASELTIWASLSHMNILPFLGMYFSTERVPRVCVVSPWMENGDLAQFLRTSPDVPLVALLHDIISGLNYLHELDIVHADLKARNVLISGNKRAMLADFGISRVSMTSVATMTSVAAGTTHWMAPELLLNSSNPTKESDIWAFGCVCYEGLSGEIPFYQFKPSAQLIHAFIRGTAICLKPKASMNPEMTPGGWDDISHSIWTTAEKCWVYDPESRPKSEEILSCLTTLNTQDNRPLRGPGVHEARISTTMLNYGLILDVLSRI</sequence>
<name>A0AAD5YQ46_9AGAR</name>
<dbReference type="PROSITE" id="PS50011">
    <property type="entry name" value="PROTEIN_KINASE_DOM"/>
    <property type="match status" value="2"/>
</dbReference>
<feature type="domain" description="Protein kinase" evidence="1">
    <location>
        <begin position="398"/>
        <end position="669"/>
    </location>
</feature>
<dbReference type="PROSITE" id="PS00108">
    <property type="entry name" value="PROTEIN_KINASE_ST"/>
    <property type="match status" value="1"/>
</dbReference>
<dbReference type="GO" id="GO:0005524">
    <property type="term" value="F:ATP binding"/>
    <property type="evidence" value="ECO:0007669"/>
    <property type="project" value="InterPro"/>
</dbReference>
<dbReference type="EMBL" id="JANIEX010001724">
    <property type="protein sequence ID" value="KAJ3555045.1"/>
    <property type="molecule type" value="Genomic_DNA"/>
</dbReference>
<dbReference type="GO" id="GO:0004674">
    <property type="term" value="F:protein serine/threonine kinase activity"/>
    <property type="evidence" value="ECO:0007669"/>
    <property type="project" value="TreeGrafter"/>
</dbReference>
<gene>
    <name evidence="2" type="ORF">NP233_g12297</name>
</gene>
<comment type="caution">
    <text evidence="2">The sequence shown here is derived from an EMBL/GenBank/DDBJ whole genome shotgun (WGS) entry which is preliminary data.</text>
</comment>
<evidence type="ECO:0000313" key="3">
    <source>
        <dbReference type="Proteomes" id="UP001213000"/>
    </source>
</evidence>
<dbReference type="PANTHER" id="PTHR44329">
    <property type="entry name" value="SERINE/THREONINE-PROTEIN KINASE TNNI3K-RELATED"/>
    <property type="match status" value="1"/>
</dbReference>
<dbReference type="InterPro" id="IPR011009">
    <property type="entry name" value="Kinase-like_dom_sf"/>
</dbReference>
<evidence type="ECO:0000259" key="1">
    <source>
        <dbReference type="PROSITE" id="PS50011"/>
    </source>
</evidence>
<keyword evidence="3" id="KW-1185">Reference proteome</keyword>
<dbReference type="InterPro" id="IPR000719">
    <property type="entry name" value="Prot_kinase_dom"/>
</dbReference>
<dbReference type="PRINTS" id="PR00109">
    <property type="entry name" value="TYRKINASE"/>
</dbReference>
<dbReference type="SMART" id="SM00220">
    <property type="entry name" value="S_TKc"/>
    <property type="match status" value="2"/>
</dbReference>
<dbReference type="InterPro" id="IPR051681">
    <property type="entry name" value="Ser/Thr_Kinases-Pseudokinases"/>
</dbReference>
<dbReference type="Proteomes" id="UP001213000">
    <property type="component" value="Unassembled WGS sequence"/>
</dbReference>
<dbReference type="SUPFAM" id="SSF56112">
    <property type="entry name" value="Protein kinase-like (PK-like)"/>
    <property type="match status" value="2"/>
</dbReference>
<evidence type="ECO:0000313" key="2">
    <source>
        <dbReference type="EMBL" id="KAJ3555045.1"/>
    </source>
</evidence>